<dbReference type="Gene3D" id="3.40.50.12370">
    <property type="match status" value="1"/>
</dbReference>
<dbReference type="RefSeq" id="WP_237381982.1">
    <property type="nucleotide sequence ID" value="NZ_CP071793.1"/>
</dbReference>
<organism evidence="1 2">
    <name type="scientific">Sulfidibacter corallicola</name>
    <dbReference type="NCBI Taxonomy" id="2818388"/>
    <lineage>
        <taxon>Bacteria</taxon>
        <taxon>Pseudomonadati</taxon>
        <taxon>Acidobacteriota</taxon>
        <taxon>Holophagae</taxon>
        <taxon>Acanthopleuribacterales</taxon>
        <taxon>Acanthopleuribacteraceae</taxon>
        <taxon>Sulfidibacter</taxon>
    </lineage>
</organism>
<keyword evidence="2" id="KW-1185">Reference proteome</keyword>
<dbReference type="KEGG" id="scor:J3U87_05280"/>
<dbReference type="AlphaFoldDB" id="A0A8A4TRR2"/>
<evidence type="ECO:0000313" key="2">
    <source>
        <dbReference type="Proteomes" id="UP000663929"/>
    </source>
</evidence>
<reference evidence="1" key="1">
    <citation type="submission" date="2021-03" db="EMBL/GenBank/DDBJ databases">
        <title>Acanthopleuribacteraceae sp. M133.</title>
        <authorList>
            <person name="Wang G."/>
        </authorList>
    </citation>
    <scope>NUCLEOTIDE SEQUENCE</scope>
    <source>
        <strain evidence="1">M133</strain>
    </source>
</reference>
<sequence>MTQIDQFESVFRAAYKEQFQLRDIDIRKVLVVSDLEGDAIATFTKEARSFLSVLEERDQPEFIPCPGASYDRTTALLERVAQMKPDLICTYRNLKSEAWQFPHSLGEYLDVLAQKTEVPVLVLPHPRGEDGRIPGDTNEVMAMTDNLAGEHRLVNYAAHFTAQNGTLFLAHIEDESYFERFLGVISKIPEIPTDVARERILQQLLKEPRDYIASCTKVLGDAKEHIKVEPMVSLGHRLNHYREAVAAHDVDLVVMNTKHDDHYAMHGMAYPLAVELRGTPLLML</sequence>
<proteinExistence type="predicted"/>
<dbReference type="Proteomes" id="UP000663929">
    <property type="component" value="Chromosome"/>
</dbReference>
<evidence type="ECO:0000313" key="1">
    <source>
        <dbReference type="EMBL" id="QTD51864.1"/>
    </source>
</evidence>
<dbReference type="EMBL" id="CP071793">
    <property type="protein sequence ID" value="QTD51864.1"/>
    <property type="molecule type" value="Genomic_DNA"/>
</dbReference>
<accession>A0A8A4TRR2</accession>
<name>A0A8A4TRR2_SULCO</name>
<protein>
    <submittedName>
        <fullName evidence="1">Uncharacterized protein</fullName>
    </submittedName>
</protein>
<dbReference type="SUPFAM" id="SSF52402">
    <property type="entry name" value="Adenine nucleotide alpha hydrolases-like"/>
    <property type="match status" value="1"/>
</dbReference>
<gene>
    <name evidence="1" type="ORF">J3U87_05280</name>
</gene>